<dbReference type="Proteomes" id="UP000253664">
    <property type="component" value="Unassembled WGS sequence"/>
</dbReference>
<evidence type="ECO:0000313" key="16">
    <source>
        <dbReference type="Proteomes" id="UP000253664"/>
    </source>
</evidence>
<dbReference type="UniPathway" id="UPA00378"/>
<proteinExistence type="inferred from homology"/>
<evidence type="ECO:0000256" key="8">
    <source>
        <dbReference type="ARBA" id="ARBA00023295"/>
    </source>
</evidence>
<protein>
    <recommendedName>
        <fullName evidence="13">alpha-1,2-Mannosidase</fullName>
        <ecNumber evidence="13">3.2.1.-</ecNumber>
    </recommendedName>
</protein>
<comment type="catalytic activity">
    <reaction evidence="10">
        <text>N(4)-(alpha-D-Man-(1-&gt;2)-alpha-D-Man-(1-&gt;2)-alpha-D-Man-(1-&gt;3)-[alpha-D-Man-(1-&gt;2)-alpha-D-Man-(1-&gt;3)-[alpha-D-Man-(1-&gt;2)-alpha-D-Man-(1-&gt;6)]-alpha-D-Man-(1-&gt;6)]-beta-D-Man-(1-&gt;4)-beta-D-GlcNAc-(1-&gt;4)-beta-D-GlcNAc)-L-asparaginyl-[protein] (N-glucan mannose isomer 9A1,2,3B1,2,3) + 4 H2O = N(4)-(alpha-D-Man-(1-&gt;3)-[alpha-D-Man-(1-&gt;3)-[alpha-D-Man-(1-&gt;6)]-alpha-D-Man-(1-&gt;6)]-beta-D-Man-(1-&gt;4)-beta-D-GlcNAc-(1-&gt;4)-beta-D-GlcNAc)-L-asparaginyl-[protein] (N-glucan mannose isomer 5A1,2) + 4 beta-D-mannose</text>
        <dbReference type="Rhea" id="RHEA:56008"/>
        <dbReference type="Rhea" id="RHEA-COMP:14356"/>
        <dbReference type="Rhea" id="RHEA-COMP:14367"/>
        <dbReference type="ChEBI" id="CHEBI:15377"/>
        <dbReference type="ChEBI" id="CHEBI:28563"/>
        <dbReference type="ChEBI" id="CHEBI:59087"/>
        <dbReference type="ChEBI" id="CHEBI:139493"/>
        <dbReference type="EC" id="3.2.1.113"/>
    </reaction>
</comment>
<dbReference type="InterPro" id="IPR001382">
    <property type="entry name" value="Glyco_hydro_47"/>
</dbReference>
<evidence type="ECO:0000256" key="14">
    <source>
        <dbReference type="SAM" id="SignalP"/>
    </source>
</evidence>
<dbReference type="AlphaFoldDB" id="A0A367L780"/>
<evidence type="ECO:0000256" key="12">
    <source>
        <dbReference type="PIRSR" id="PIRSR601382-2"/>
    </source>
</evidence>
<dbReference type="STRING" id="1330021.A0A367L780"/>
<organism evidence="15 16">
    <name type="scientific">Ophiocordyceps polyrhachis-furcata BCC 54312</name>
    <dbReference type="NCBI Taxonomy" id="1330021"/>
    <lineage>
        <taxon>Eukaryota</taxon>
        <taxon>Fungi</taxon>
        <taxon>Dikarya</taxon>
        <taxon>Ascomycota</taxon>
        <taxon>Pezizomycotina</taxon>
        <taxon>Sordariomycetes</taxon>
        <taxon>Hypocreomycetidae</taxon>
        <taxon>Hypocreales</taxon>
        <taxon>Ophiocordycipitaceae</taxon>
        <taxon>Ophiocordyceps</taxon>
    </lineage>
</organism>
<dbReference type="InterPro" id="IPR050749">
    <property type="entry name" value="Glycosyl_Hydrolase_47"/>
</dbReference>
<feature type="binding site" evidence="12">
    <location>
        <position position="511"/>
    </location>
    <ligand>
        <name>Ca(2+)</name>
        <dbReference type="ChEBI" id="CHEBI:29108"/>
    </ligand>
</feature>
<feature type="active site" description="Proton donor" evidence="11">
    <location>
        <position position="378"/>
    </location>
</feature>
<evidence type="ECO:0000313" key="15">
    <source>
        <dbReference type="EMBL" id="RCI10287.1"/>
    </source>
</evidence>
<evidence type="ECO:0000256" key="7">
    <source>
        <dbReference type="ARBA" id="ARBA00023180"/>
    </source>
</evidence>
<evidence type="ECO:0000256" key="4">
    <source>
        <dbReference type="ARBA" id="ARBA00022729"/>
    </source>
</evidence>
<evidence type="ECO:0000256" key="13">
    <source>
        <dbReference type="RuleBase" id="RU361193"/>
    </source>
</evidence>
<evidence type="ECO:0000256" key="9">
    <source>
        <dbReference type="ARBA" id="ARBA00047669"/>
    </source>
</evidence>
<comment type="catalytic activity">
    <reaction evidence="9">
        <text>N(4)-(alpha-D-Man-(1-&gt;2)-alpha-D-Man-(1-&gt;2)-alpha-D-Man-(1-&gt;3)-[alpha-D-Man-(1-&gt;3)-[alpha-D-Man-(1-&gt;2)-alpha-D-Man-(1-&gt;6)]-alpha-D-Man-(1-&gt;6)]-beta-D-Man-(1-&gt;4)-beta-D-GlcNAc-(1-&gt;4)-beta-D-GlcNAc)-L-asparaginyl-[protein] (N-glucan mannose isomer 8A1,2,3B1,3) + 3 H2O = N(4)-(alpha-D-Man-(1-&gt;3)-[alpha-D-Man-(1-&gt;3)-[alpha-D-Man-(1-&gt;6)]-alpha-D-Man-(1-&gt;6)]-beta-D-Man-(1-&gt;4)-beta-D-GlcNAc-(1-&gt;4)-beta-D-GlcNAc)-L-asparaginyl-[protein] (N-glucan mannose isomer 5A1,2) + 3 beta-D-mannose</text>
        <dbReference type="Rhea" id="RHEA:56028"/>
        <dbReference type="Rhea" id="RHEA-COMP:14358"/>
        <dbReference type="Rhea" id="RHEA-COMP:14367"/>
        <dbReference type="ChEBI" id="CHEBI:15377"/>
        <dbReference type="ChEBI" id="CHEBI:28563"/>
        <dbReference type="ChEBI" id="CHEBI:59087"/>
        <dbReference type="ChEBI" id="CHEBI:60628"/>
        <dbReference type="EC" id="3.2.1.113"/>
    </reaction>
</comment>
<dbReference type="PANTHER" id="PTHR11742:SF101">
    <property type="entry name" value="MANNOSYL-OLIGOSACCHARIDE ALPHA-1,2-MANNOSIDASE 1B"/>
    <property type="match status" value="1"/>
</dbReference>
<evidence type="ECO:0000256" key="10">
    <source>
        <dbReference type="ARBA" id="ARBA00048605"/>
    </source>
</evidence>
<dbReference type="Gene3D" id="1.50.10.10">
    <property type="match status" value="1"/>
</dbReference>
<comment type="similarity">
    <text evidence="3 13">Belongs to the glycosyl hydrolase 47 family.</text>
</comment>
<comment type="caution">
    <text evidence="15">The sequence shown here is derived from an EMBL/GenBank/DDBJ whole genome shotgun (WGS) entry which is preliminary data.</text>
</comment>
<sequence>MRLTISCLLLFAWDNVAQAAPQGNSARLVPRQQPRPDNSRATEVKRAFQLAWSGYYQHALNHDTLHPVSNGYEDDRNGWGATVVDGLSTAIVMGQTDVVNQMLSYIAKIDFTTTKAREDRISVFETNIRYLGGLLAGYDLLTGPMNTLQVSRGRVNMLLKQAQTLGNVLSIAFDTPSGIPDPGLFLNPVHRRSGDLENNLAEAGTLILEWTRLSDLTGNATYGRLAQRAQANLLQPRGSSQPWPGLVGNTLSVTNGTFLNSDGGWSGGTDSFYEYLIKMYQYDKSAYGLYKDRWVMAARSTMQHLASHPTTRPDVTYLQQYSGQSLIPISTHLASFAGGNFILGGVILGMDEFTRFGMQLAESYFNNYRQTPAGIGPEVFRWVHNEPGAPRSPQQQQRFYDRAGFWSTQGSYILRPETVESIYYAYRYTGDKKWQDMAWEAFNSIVRRCRTGSGYAQLNDVMKPDGGGYIDQMQSFFLAETLKYLYLIFAPESEVQLSLHDGDRSKYVFNTEAHPLRIRR</sequence>
<keyword evidence="4 14" id="KW-0732">Signal</keyword>
<name>A0A367L780_9HYPO</name>
<reference evidence="15 16" key="1">
    <citation type="journal article" date="2015" name="BMC Genomics">
        <title>Insights from the genome of Ophiocordyceps polyrhachis-furcata to pathogenicity and host specificity in insect fungi.</title>
        <authorList>
            <person name="Wichadakul D."/>
            <person name="Kobmoo N."/>
            <person name="Ingsriswang S."/>
            <person name="Tangphatsornruang S."/>
            <person name="Chantasingh D."/>
            <person name="Luangsa-ard J.J."/>
            <person name="Eurwilaichitr L."/>
        </authorList>
    </citation>
    <scope>NUCLEOTIDE SEQUENCE [LARGE SCALE GENOMIC DNA]</scope>
    <source>
        <strain evidence="15 16">BCC 54312</strain>
    </source>
</reference>
<feature type="active site" evidence="11">
    <location>
        <position position="270"/>
    </location>
</feature>
<comment type="pathway">
    <text evidence="2">Protein modification; protein glycosylation.</text>
</comment>
<feature type="signal peptide" evidence="14">
    <location>
        <begin position="1"/>
        <end position="19"/>
    </location>
</feature>
<feature type="active site" description="Proton donor" evidence="11">
    <location>
        <position position="125"/>
    </location>
</feature>
<keyword evidence="12" id="KW-0106">Calcium</keyword>
<dbReference type="GO" id="GO:0005509">
    <property type="term" value="F:calcium ion binding"/>
    <property type="evidence" value="ECO:0007669"/>
    <property type="project" value="InterPro"/>
</dbReference>
<dbReference type="OrthoDB" id="8118055at2759"/>
<dbReference type="InterPro" id="IPR012341">
    <property type="entry name" value="6hp_glycosidase-like_sf"/>
</dbReference>
<comment type="cofactor">
    <cofactor evidence="1 12">
        <name>Ca(2+)</name>
        <dbReference type="ChEBI" id="CHEBI:29108"/>
    </cofactor>
</comment>
<evidence type="ECO:0000256" key="5">
    <source>
        <dbReference type="ARBA" id="ARBA00022801"/>
    </source>
</evidence>
<evidence type="ECO:0000256" key="11">
    <source>
        <dbReference type="PIRSR" id="PIRSR601382-1"/>
    </source>
</evidence>
<keyword evidence="12" id="KW-0479">Metal-binding</keyword>
<dbReference type="GO" id="GO:0036503">
    <property type="term" value="P:ERAD pathway"/>
    <property type="evidence" value="ECO:0007669"/>
    <property type="project" value="UniProtKB-ARBA"/>
</dbReference>
<dbReference type="GO" id="GO:0004571">
    <property type="term" value="F:mannosyl-oligosaccharide 1,2-alpha-mannosidase activity"/>
    <property type="evidence" value="ECO:0007669"/>
    <property type="project" value="UniProtKB-EC"/>
</dbReference>
<dbReference type="PANTHER" id="PTHR11742">
    <property type="entry name" value="MANNOSYL-OLIGOSACCHARIDE ALPHA-1,2-MANNOSIDASE-RELATED"/>
    <property type="match status" value="1"/>
</dbReference>
<keyword evidence="16" id="KW-1185">Reference proteome</keyword>
<dbReference type="FunFam" id="1.50.10.10:FF:000047">
    <property type="entry name" value="Mannosyl-oligosaccharide alpha-1,2-mannosidase"/>
    <property type="match status" value="1"/>
</dbReference>
<evidence type="ECO:0000256" key="6">
    <source>
        <dbReference type="ARBA" id="ARBA00023157"/>
    </source>
</evidence>
<accession>A0A367L780</accession>
<evidence type="ECO:0000256" key="3">
    <source>
        <dbReference type="ARBA" id="ARBA00007658"/>
    </source>
</evidence>
<evidence type="ECO:0000256" key="2">
    <source>
        <dbReference type="ARBA" id="ARBA00004922"/>
    </source>
</evidence>
<dbReference type="EC" id="3.2.1.-" evidence="13"/>
<dbReference type="SUPFAM" id="SSF48225">
    <property type="entry name" value="Seven-hairpin glycosidases"/>
    <property type="match status" value="1"/>
</dbReference>
<gene>
    <name evidence="15" type="ORF">L249_8556</name>
</gene>
<dbReference type="InterPro" id="IPR036026">
    <property type="entry name" value="Seven-hairpin_glycosidases"/>
</dbReference>
<keyword evidence="6" id="KW-1015">Disulfide bond</keyword>
<feature type="active site" evidence="11">
    <location>
        <position position="417"/>
    </location>
</feature>
<keyword evidence="7" id="KW-0325">Glycoprotein</keyword>
<keyword evidence="5 13" id="KW-0378">Hydrolase</keyword>
<dbReference type="PRINTS" id="PR00747">
    <property type="entry name" value="GLYHDRLASE47"/>
</dbReference>
<dbReference type="Pfam" id="PF01532">
    <property type="entry name" value="Glyco_hydro_47"/>
    <property type="match status" value="1"/>
</dbReference>
<dbReference type="EMBL" id="LKCN02000013">
    <property type="protein sequence ID" value="RCI10287.1"/>
    <property type="molecule type" value="Genomic_DNA"/>
</dbReference>
<dbReference type="GO" id="GO:0016020">
    <property type="term" value="C:membrane"/>
    <property type="evidence" value="ECO:0007669"/>
    <property type="project" value="InterPro"/>
</dbReference>
<dbReference type="GO" id="GO:0005783">
    <property type="term" value="C:endoplasmic reticulum"/>
    <property type="evidence" value="ECO:0007669"/>
    <property type="project" value="TreeGrafter"/>
</dbReference>
<keyword evidence="8 13" id="KW-0326">Glycosidase</keyword>
<dbReference type="GO" id="GO:0005975">
    <property type="term" value="P:carbohydrate metabolic process"/>
    <property type="evidence" value="ECO:0007669"/>
    <property type="project" value="InterPro"/>
</dbReference>
<feature type="chain" id="PRO_5016712817" description="alpha-1,2-Mannosidase" evidence="14">
    <location>
        <begin position="20"/>
        <end position="520"/>
    </location>
</feature>
<evidence type="ECO:0000256" key="1">
    <source>
        <dbReference type="ARBA" id="ARBA00001913"/>
    </source>
</evidence>